<feature type="region of interest" description="Disordered" evidence="2">
    <location>
        <begin position="228"/>
        <end position="267"/>
    </location>
</feature>
<feature type="region of interest" description="Disordered" evidence="2">
    <location>
        <begin position="1"/>
        <end position="91"/>
    </location>
</feature>
<dbReference type="Pfam" id="PF04977">
    <property type="entry name" value="DivIC"/>
    <property type="match status" value="1"/>
</dbReference>
<proteinExistence type="predicted"/>
<dbReference type="InterPro" id="IPR007060">
    <property type="entry name" value="FtsL/DivIC"/>
</dbReference>
<reference evidence="4 5" key="1">
    <citation type="submission" date="2019-11" db="EMBL/GenBank/DDBJ databases">
        <title>Cellulosimicrobium composti sp. nov. isolated from a compost.</title>
        <authorList>
            <person name="Yang Y."/>
        </authorList>
    </citation>
    <scope>NUCLEOTIDE SEQUENCE [LARGE SCALE GENOMIC DNA]</scope>
    <source>
        <strain evidence="4 5">BIT-GX5</strain>
    </source>
</reference>
<comment type="caution">
    <text evidence="4">The sequence shown here is derived from an EMBL/GenBank/DDBJ whole genome shotgun (WGS) entry which is preliminary data.</text>
</comment>
<feature type="coiled-coil region" evidence="1">
    <location>
        <begin position="127"/>
        <end position="161"/>
    </location>
</feature>
<dbReference type="RefSeq" id="WP_155099973.1">
    <property type="nucleotide sequence ID" value="NZ_WMKA01000052.1"/>
</dbReference>
<sequence length="267" mass="27926">MPSSRRPPRPGAAARPGTGPTRGSSGTKPTSRGTSAGSSASQPASGARGASARKPARSTSASAASAGARRPAARPTTPRRAPGPAREDRRRSRHGFLLPEVVTVRTLVLSVVVLLAVVLLLPTLRAYVNQTGELRELRGDLEQAQAEHDELEAELARWDDPAYVVREARDRLNFVMPGERPWRVLDPETVVDDTDPQTGRTITDGPVRGYEAGTPWYEAIWVSVQVAGGQPASSGQEGDGGGGAGTTPSEGARQPDDGTSPASGENG</sequence>
<protein>
    <recommendedName>
        <fullName evidence="6">Septum formation initiator family protein</fullName>
    </recommendedName>
</protein>
<dbReference type="EMBL" id="WMKA01000052">
    <property type="protein sequence ID" value="MTG90524.1"/>
    <property type="molecule type" value="Genomic_DNA"/>
</dbReference>
<organism evidence="4 5">
    <name type="scientific">Cellulosimicrobium composti</name>
    <dbReference type="NCBI Taxonomy" id="2672572"/>
    <lineage>
        <taxon>Bacteria</taxon>
        <taxon>Bacillati</taxon>
        <taxon>Actinomycetota</taxon>
        <taxon>Actinomycetes</taxon>
        <taxon>Micrococcales</taxon>
        <taxon>Promicromonosporaceae</taxon>
        <taxon>Cellulosimicrobium</taxon>
    </lineage>
</organism>
<evidence type="ECO:0000313" key="5">
    <source>
        <dbReference type="Proteomes" id="UP000440668"/>
    </source>
</evidence>
<evidence type="ECO:0000313" key="4">
    <source>
        <dbReference type="EMBL" id="MTG90524.1"/>
    </source>
</evidence>
<feature type="transmembrane region" description="Helical" evidence="3">
    <location>
        <begin position="96"/>
        <end position="121"/>
    </location>
</feature>
<feature type="region of interest" description="Disordered" evidence="2">
    <location>
        <begin position="189"/>
        <end position="209"/>
    </location>
</feature>
<evidence type="ECO:0000256" key="2">
    <source>
        <dbReference type="SAM" id="MobiDB-lite"/>
    </source>
</evidence>
<keyword evidence="3" id="KW-0472">Membrane</keyword>
<keyword evidence="3" id="KW-1133">Transmembrane helix</keyword>
<gene>
    <name evidence="4" type="ORF">GJV82_16505</name>
</gene>
<evidence type="ECO:0008006" key="6">
    <source>
        <dbReference type="Google" id="ProtNLM"/>
    </source>
</evidence>
<evidence type="ECO:0000256" key="1">
    <source>
        <dbReference type="SAM" id="Coils"/>
    </source>
</evidence>
<accession>A0A6N7ZLX9</accession>
<name>A0A6N7ZLX9_9MICO</name>
<feature type="compositionally biased region" description="Low complexity" evidence="2">
    <location>
        <begin position="11"/>
        <end position="84"/>
    </location>
</feature>
<keyword evidence="1" id="KW-0175">Coiled coil</keyword>
<evidence type="ECO:0000256" key="3">
    <source>
        <dbReference type="SAM" id="Phobius"/>
    </source>
</evidence>
<dbReference type="Proteomes" id="UP000440668">
    <property type="component" value="Unassembled WGS sequence"/>
</dbReference>
<keyword evidence="3" id="KW-0812">Transmembrane</keyword>
<dbReference type="AlphaFoldDB" id="A0A6N7ZLX9"/>